<dbReference type="AlphaFoldDB" id="A0AAE0YPW5"/>
<name>A0AAE0YPW5_9GAST</name>
<keyword evidence="2" id="KW-1185">Reference proteome</keyword>
<reference evidence="1" key="1">
    <citation type="journal article" date="2023" name="G3 (Bethesda)">
        <title>A reference genome for the long-term kleptoplast-retaining sea slug Elysia crispata morphotype clarki.</title>
        <authorList>
            <person name="Eastman K.E."/>
            <person name="Pendleton A.L."/>
            <person name="Shaikh M.A."/>
            <person name="Suttiyut T."/>
            <person name="Ogas R."/>
            <person name="Tomko P."/>
            <person name="Gavelis G."/>
            <person name="Widhalm J.R."/>
            <person name="Wisecaver J.H."/>
        </authorList>
    </citation>
    <scope>NUCLEOTIDE SEQUENCE</scope>
    <source>
        <strain evidence="1">ECLA1</strain>
    </source>
</reference>
<dbReference type="Proteomes" id="UP001283361">
    <property type="component" value="Unassembled WGS sequence"/>
</dbReference>
<dbReference type="EMBL" id="JAWDGP010005718">
    <property type="protein sequence ID" value="KAK3753112.1"/>
    <property type="molecule type" value="Genomic_DNA"/>
</dbReference>
<sequence>MGSGLGLSVMCQSISQFPLHCRVKVTALGAINQNNVWPDRRRSAKLLWVSYKQLVTSRSRLSHDSDCHTIILQLQVPLSRRISETERMPSCTWGKEEV</sequence>
<proteinExistence type="predicted"/>
<gene>
    <name evidence="1" type="ORF">RRG08_024390</name>
</gene>
<protein>
    <submittedName>
        <fullName evidence="1">Uncharacterized protein</fullName>
    </submittedName>
</protein>
<organism evidence="1 2">
    <name type="scientific">Elysia crispata</name>
    <name type="common">lettuce slug</name>
    <dbReference type="NCBI Taxonomy" id="231223"/>
    <lineage>
        <taxon>Eukaryota</taxon>
        <taxon>Metazoa</taxon>
        <taxon>Spiralia</taxon>
        <taxon>Lophotrochozoa</taxon>
        <taxon>Mollusca</taxon>
        <taxon>Gastropoda</taxon>
        <taxon>Heterobranchia</taxon>
        <taxon>Euthyneura</taxon>
        <taxon>Panpulmonata</taxon>
        <taxon>Sacoglossa</taxon>
        <taxon>Placobranchoidea</taxon>
        <taxon>Plakobranchidae</taxon>
        <taxon>Elysia</taxon>
    </lineage>
</organism>
<evidence type="ECO:0000313" key="1">
    <source>
        <dbReference type="EMBL" id="KAK3753112.1"/>
    </source>
</evidence>
<accession>A0AAE0YPW5</accession>
<evidence type="ECO:0000313" key="2">
    <source>
        <dbReference type="Proteomes" id="UP001283361"/>
    </source>
</evidence>
<comment type="caution">
    <text evidence="1">The sequence shown here is derived from an EMBL/GenBank/DDBJ whole genome shotgun (WGS) entry which is preliminary data.</text>
</comment>